<evidence type="ECO:0000313" key="2">
    <source>
        <dbReference type="EnsemblPlants" id="AET3Gv20807000.11"/>
    </source>
</evidence>
<feature type="compositionally biased region" description="Low complexity" evidence="1">
    <location>
        <begin position="109"/>
        <end position="118"/>
    </location>
</feature>
<feature type="compositionally biased region" description="Basic and acidic residues" evidence="1">
    <location>
        <begin position="146"/>
        <end position="155"/>
    </location>
</feature>
<reference evidence="2" key="5">
    <citation type="journal article" date="2021" name="G3 (Bethesda)">
        <title>Aegilops tauschii genome assembly Aet v5.0 features greater sequence contiguity and improved annotation.</title>
        <authorList>
            <person name="Wang L."/>
            <person name="Zhu T."/>
            <person name="Rodriguez J.C."/>
            <person name="Deal K.R."/>
            <person name="Dubcovsky J."/>
            <person name="McGuire P.E."/>
            <person name="Lux T."/>
            <person name="Spannagl M."/>
            <person name="Mayer K.F.X."/>
            <person name="Baldrich P."/>
            <person name="Meyers B.C."/>
            <person name="Huo N."/>
            <person name="Gu Y.Q."/>
            <person name="Zhou H."/>
            <person name="Devos K.M."/>
            <person name="Bennetzen J.L."/>
            <person name="Unver T."/>
            <person name="Budak H."/>
            <person name="Gulick P.J."/>
            <person name="Galiba G."/>
            <person name="Kalapos B."/>
            <person name="Nelson D.R."/>
            <person name="Li P."/>
            <person name="You F.M."/>
            <person name="Luo M.C."/>
            <person name="Dvorak J."/>
        </authorList>
    </citation>
    <scope>NUCLEOTIDE SEQUENCE [LARGE SCALE GENOMIC DNA]</scope>
    <source>
        <strain evidence="2">cv. AL8/78</strain>
    </source>
</reference>
<keyword evidence="3" id="KW-1185">Reference proteome</keyword>
<feature type="compositionally biased region" description="Basic and acidic residues" evidence="1">
    <location>
        <begin position="38"/>
        <end position="49"/>
    </location>
</feature>
<protein>
    <submittedName>
        <fullName evidence="2">Uncharacterized protein</fullName>
    </submittedName>
</protein>
<reference evidence="3" key="2">
    <citation type="journal article" date="2017" name="Nat. Plants">
        <title>The Aegilops tauschii genome reveals multiple impacts of transposons.</title>
        <authorList>
            <person name="Zhao G."/>
            <person name="Zou C."/>
            <person name="Li K."/>
            <person name="Wang K."/>
            <person name="Li T."/>
            <person name="Gao L."/>
            <person name="Zhang X."/>
            <person name="Wang H."/>
            <person name="Yang Z."/>
            <person name="Liu X."/>
            <person name="Jiang W."/>
            <person name="Mao L."/>
            <person name="Kong X."/>
            <person name="Jiao Y."/>
            <person name="Jia J."/>
        </authorList>
    </citation>
    <scope>NUCLEOTIDE SEQUENCE [LARGE SCALE GENOMIC DNA]</scope>
    <source>
        <strain evidence="3">cv. AL8/78</strain>
    </source>
</reference>
<dbReference type="AlphaFoldDB" id="A0A453FWN5"/>
<dbReference type="Gramene" id="AET3Gv20807000.11">
    <property type="protein sequence ID" value="AET3Gv20807000.11"/>
    <property type="gene ID" value="AET3Gv20807000"/>
</dbReference>
<evidence type="ECO:0000256" key="1">
    <source>
        <dbReference type="SAM" id="MobiDB-lite"/>
    </source>
</evidence>
<proteinExistence type="predicted"/>
<dbReference type="Proteomes" id="UP000015105">
    <property type="component" value="Chromosome 3D"/>
</dbReference>
<accession>A0A453FWN5</accession>
<sequence length="176" mass="19165">VHQSKPATNLRDLPLRRHSIPSRAAPHGHAHRPPPQPDARKYRVSDGRARFPSLPTDGDGPLTPKPLLNSNAPEQQGEKEGRKEVHRPPPRRARPPSPSPPLFEQSQHSSASAFFRSPSPLPRRRPPISSDPIGRAPRVLWAGKAPSDHSPETERSAAACAAAGFRCSTTRTAAWG</sequence>
<reference evidence="2" key="3">
    <citation type="journal article" date="2017" name="Nature">
        <title>Genome sequence of the progenitor of the wheat D genome Aegilops tauschii.</title>
        <authorList>
            <person name="Luo M.C."/>
            <person name="Gu Y.Q."/>
            <person name="Puiu D."/>
            <person name="Wang H."/>
            <person name="Twardziok S.O."/>
            <person name="Deal K.R."/>
            <person name="Huo N."/>
            <person name="Zhu T."/>
            <person name="Wang L."/>
            <person name="Wang Y."/>
            <person name="McGuire P.E."/>
            <person name="Liu S."/>
            <person name="Long H."/>
            <person name="Ramasamy R.K."/>
            <person name="Rodriguez J.C."/>
            <person name="Van S.L."/>
            <person name="Yuan L."/>
            <person name="Wang Z."/>
            <person name="Xia Z."/>
            <person name="Xiao L."/>
            <person name="Anderson O.D."/>
            <person name="Ouyang S."/>
            <person name="Liang Y."/>
            <person name="Zimin A.V."/>
            <person name="Pertea G."/>
            <person name="Qi P."/>
            <person name="Bennetzen J.L."/>
            <person name="Dai X."/>
            <person name="Dawson M.W."/>
            <person name="Muller H.G."/>
            <person name="Kugler K."/>
            <person name="Rivarola-Duarte L."/>
            <person name="Spannagl M."/>
            <person name="Mayer K.F.X."/>
            <person name="Lu F.H."/>
            <person name="Bevan M.W."/>
            <person name="Leroy P."/>
            <person name="Li P."/>
            <person name="You F.M."/>
            <person name="Sun Q."/>
            <person name="Liu Z."/>
            <person name="Lyons E."/>
            <person name="Wicker T."/>
            <person name="Salzberg S.L."/>
            <person name="Devos K.M."/>
            <person name="Dvorak J."/>
        </authorList>
    </citation>
    <scope>NUCLEOTIDE SEQUENCE [LARGE SCALE GENOMIC DNA]</scope>
    <source>
        <strain evidence="2">cv. AL8/78</strain>
    </source>
</reference>
<organism evidence="2 3">
    <name type="scientific">Aegilops tauschii subsp. strangulata</name>
    <name type="common">Goatgrass</name>
    <dbReference type="NCBI Taxonomy" id="200361"/>
    <lineage>
        <taxon>Eukaryota</taxon>
        <taxon>Viridiplantae</taxon>
        <taxon>Streptophyta</taxon>
        <taxon>Embryophyta</taxon>
        <taxon>Tracheophyta</taxon>
        <taxon>Spermatophyta</taxon>
        <taxon>Magnoliopsida</taxon>
        <taxon>Liliopsida</taxon>
        <taxon>Poales</taxon>
        <taxon>Poaceae</taxon>
        <taxon>BOP clade</taxon>
        <taxon>Pooideae</taxon>
        <taxon>Triticodae</taxon>
        <taxon>Triticeae</taxon>
        <taxon>Triticinae</taxon>
        <taxon>Aegilops</taxon>
    </lineage>
</organism>
<name>A0A453FWN5_AEGTS</name>
<dbReference type="EnsemblPlants" id="AET3Gv20807000.11">
    <property type="protein sequence ID" value="AET3Gv20807000.11"/>
    <property type="gene ID" value="AET3Gv20807000"/>
</dbReference>
<feature type="compositionally biased region" description="Basic and acidic residues" evidence="1">
    <location>
        <begin position="76"/>
        <end position="87"/>
    </location>
</feature>
<feature type="region of interest" description="Disordered" evidence="1">
    <location>
        <begin position="1"/>
        <end position="155"/>
    </location>
</feature>
<evidence type="ECO:0000313" key="3">
    <source>
        <dbReference type="Proteomes" id="UP000015105"/>
    </source>
</evidence>
<feature type="compositionally biased region" description="Basic residues" evidence="1">
    <location>
        <begin position="16"/>
        <end position="32"/>
    </location>
</feature>
<reference evidence="2" key="4">
    <citation type="submission" date="2019-03" db="UniProtKB">
        <authorList>
            <consortium name="EnsemblPlants"/>
        </authorList>
    </citation>
    <scope>IDENTIFICATION</scope>
</reference>
<reference evidence="3" key="1">
    <citation type="journal article" date="2014" name="Science">
        <title>Ancient hybridizations among the ancestral genomes of bread wheat.</title>
        <authorList>
            <consortium name="International Wheat Genome Sequencing Consortium,"/>
            <person name="Marcussen T."/>
            <person name="Sandve S.R."/>
            <person name="Heier L."/>
            <person name="Spannagl M."/>
            <person name="Pfeifer M."/>
            <person name="Jakobsen K.S."/>
            <person name="Wulff B.B."/>
            <person name="Steuernagel B."/>
            <person name="Mayer K.F."/>
            <person name="Olsen O.A."/>
        </authorList>
    </citation>
    <scope>NUCLEOTIDE SEQUENCE [LARGE SCALE GENOMIC DNA]</scope>
    <source>
        <strain evidence="3">cv. AL8/78</strain>
    </source>
</reference>